<dbReference type="EMBL" id="JANBVN010000027">
    <property type="protein sequence ID" value="KAJ9161062.1"/>
    <property type="molecule type" value="Genomic_DNA"/>
</dbReference>
<dbReference type="AlphaFoldDB" id="A0AA38VMV4"/>
<dbReference type="Proteomes" id="UP001174691">
    <property type="component" value="Unassembled WGS sequence"/>
</dbReference>
<evidence type="ECO:0000256" key="2">
    <source>
        <dbReference type="SAM" id="Phobius"/>
    </source>
</evidence>
<feature type="compositionally biased region" description="Basic and acidic residues" evidence="1">
    <location>
        <begin position="1"/>
        <end position="10"/>
    </location>
</feature>
<feature type="transmembrane region" description="Helical" evidence="2">
    <location>
        <begin position="165"/>
        <end position="187"/>
    </location>
</feature>
<feature type="transmembrane region" description="Helical" evidence="2">
    <location>
        <begin position="109"/>
        <end position="128"/>
    </location>
</feature>
<keyword evidence="4" id="KW-1185">Reference proteome</keyword>
<feature type="region of interest" description="Disordered" evidence="1">
    <location>
        <begin position="1"/>
        <end position="26"/>
    </location>
</feature>
<evidence type="ECO:0000313" key="4">
    <source>
        <dbReference type="Proteomes" id="UP001174691"/>
    </source>
</evidence>
<keyword evidence="2" id="KW-0812">Transmembrane</keyword>
<evidence type="ECO:0000256" key="1">
    <source>
        <dbReference type="SAM" id="MobiDB-lite"/>
    </source>
</evidence>
<comment type="caution">
    <text evidence="3">The sequence shown here is derived from an EMBL/GenBank/DDBJ whole genome shotgun (WGS) entry which is preliminary data.</text>
</comment>
<feature type="transmembrane region" description="Helical" evidence="2">
    <location>
        <begin position="74"/>
        <end position="97"/>
    </location>
</feature>
<feature type="transmembrane region" description="Helical" evidence="2">
    <location>
        <begin position="36"/>
        <end position="62"/>
    </location>
</feature>
<protein>
    <submittedName>
        <fullName evidence="3">Uncharacterized protein</fullName>
    </submittedName>
</protein>
<evidence type="ECO:0000313" key="3">
    <source>
        <dbReference type="EMBL" id="KAJ9161062.1"/>
    </source>
</evidence>
<accession>A0AA38VMV4</accession>
<gene>
    <name evidence="3" type="ORF">NKR19_g2636</name>
</gene>
<name>A0AA38VMV4_9PEZI</name>
<reference evidence="3" key="1">
    <citation type="submission" date="2022-07" db="EMBL/GenBank/DDBJ databases">
        <title>Fungi with potential for degradation of polypropylene.</title>
        <authorList>
            <person name="Gostincar C."/>
        </authorList>
    </citation>
    <scope>NUCLEOTIDE SEQUENCE</scope>
    <source>
        <strain evidence="3">EXF-13287</strain>
    </source>
</reference>
<keyword evidence="2" id="KW-1133">Transmembrane helix</keyword>
<organism evidence="3 4">
    <name type="scientific">Coniochaeta hoffmannii</name>
    <dbReference type="NCBI Taxonomy" id="91930"/>
    <lineage>
        <taxon>Eukaryota</taxon>
        <taxon>Fungi</taxon>
        <taxon>Dikarya</taxon>
        <taxon>Ascomycota</taxon>
        <taxon>Pezizomycotina</taxon>
        <taxon>Sordariomycetes</taxon>
        <taxon>Sordariomycetidae</taxon>
        <taxon>Coniochaetales</taxon>
        <taxon>Coniochaetaceae</taxon>
        <taxon>Coniochaeta</taxon>
    </lineage>
</organism>
<proteinExistence type="predicted"/>
<sequence length="213" mass="23661">MSNNAGEREPLLGARPDGAAEPESSGLPPAVLHRSFVLATMASLIAGTLTIFLLVVSAIVMGKRPKDYRPPWEVYYHFAPTAGWAIIAMLHSGFTLIRINAGDTPSRSWAGILVDVVAGLYFLFQSLYGMQQFLEGDLYGYYGCHPWDNGPPSPGCEAWRARAEPVFWCYLVVLFIFGFAHAVLLFLRASLWKRTNKELLVRLVGQNDNEVRV</sequence>
<keyword evidence="2" id="KW-0472">Membrane</keyword>